<evidence type="ECO:0000313" key="1">
    <source>
        <dbReference type="EMBL" id="MFC4133228.1"/>
    </source>
</evidence>
<dbReference type="InterPro" id="IPR023198">
    <property type="entry name" value="PGP-like_dom2"/>
</dbReference>
<dbReference type="InterPro" id="IPR036412">
    <property type="entry name" value="HAD-like_sf"/>
</dbReference>
<dbReference type="InterPro" id="IPR023214">
    <property type="entry name" value="HAD_sf"/>
</dbReference>
<dbReference type="SUPFAM" id="SSF56784">
    <property type="entry name" value="HAD-like"/>
    <property type="match status" value="1"/>
</dbReference>
<keyword evidence="1" id="KW-0378">Hydrolase</keyword>
<dbReference type="Pfam" id="PF00702">
    <property type="entry name" value="Hydrolase"/>
    <property type="match status" value="1"/>
</dbReference>
<dbReference type="NCBIfam" id="TIGR01509">
    <property type="entry name" value="HAD-SF-IA-v3"/>
    <property type="match status" value="1"/>
</dbReference>
<dbReference type="InterPro" id="IPR052898">
    <property type="entry name" value="ACAD10-like"/>
</dbReference>
<dbReference type="PANTHER" id="PTHR47829">
    <property type="entry name" value="HYDROLASE, PUTATIVE (AFU_ORTHOLOGUE AFUA_1G12880)-RELATED"/>
    <property type="match status" value="1"/>
</dbReference>
<sequence length="211" mass="22869">MAIRAVVFDIGGILELSAPEGFDPVDQKWAARWGLEPVELNGRLRDIWARGAIGLITEAEVVAGIAEGTGTSVAEAEGFMSDIWTVYLGTPNAELTAYFEGLHQRYLTGLISNSFVGAREREAALYRYPEMTDDIVYSHECGIAKPDPRIYQLACERLDVRPDEVVYLDDVERCVAGAAAIGMHAVHYSATATAMAEIDALLAAYPGGGRD</sequence>
<organism evidence="1 2">
    <name type="scientific">Hamadaea flava</name>
    <dbReference type="NCBI Taxonomy" id="1742688"/>
    <lineage>
        <taxon>Bacteria</taxon>
        <taxon>Bacillati</taxon>
        <taxon>Actinomycetota</taxon>
        <taxon>Actinomycetes</taxon>
        <taxon>Micromonosporales</taxon>
        <taxon>Micromonosporaceae</taxon>
        <taxon>Hamadaea</taxon>
    </lineage>
</organism>
<name>A0ABV8LRQ1_9ACTN</name>
<gene>
    <name evidence="1" type="ORF">ACFOZ4_21685</name>
</gene>
<dbReference type="CDD" id="cd02603">
    <property type="entry name" value="HAD_sEH-N_like"/>
    <property type="match status" value="1"/>
</dbReference>
<keyword evidence="2" id="KW-1185">Reference proteome</keyword>
<dbReference type="Gene3D" id="3.40.50.1000">
    <property type="entry name" value="HAD superfamily/HAD-like"/>
    <property type="match status" value="1"/>
</dbReference>
<comment type="caution">
    <text evidence="1">The sequence shown here is derived from an EMBL/GenBank/DDBJ whole genome shotgun (WGS) entry which is preliminary data.</text>
</comment>
<dbReference type="Proteomes" id="UP001595816">
    <property type="component" value="Unassembled WGS sequence"/>
</dbReference>
<dbReference type="PRINTS" id="PR00413">
    <property type="entry name" value="HADHALOGNASE"/>
</dbReference>
<dbReference type="Gene3D" id="1.10.150.240">
    <property type="entry name" value="Putative phosphatase, domain 2"/>
    <property type="match status" value="1"/>
</dbReference>
<dbReference type="InterPro" id="IPR006439">
    <property type="entry name" value="HAD-SF_hydro_IA"/>
</dbReference>
<dbReference type="EMBL" id="JBHSAY010000010">
    <property type="protein sequence ID" value="MFC4133228.1"/>
    <property type="molecule type" value="Genomic_DNA"/>
</dbReference>
<reference evidence="2" key="1">
    <citation type="journal article" date="2019" name="Int. J. Syst. Evol. Microbiol.">
        <title>The Global Catalogue of Microorganisms (GCM) 10K type strain sequencing project: providing services to taxonomists for standard genome sequencing and annotation.</title>
        <authorList>
            <consortium name="The Broad Institute Genomics Platform"/>
            <consortium name="The Broad Institute Genome Sequencing Center for Infectious Disease"/>
            <person name="Wu L."/>
            <person name="Ma J."/>
        </authorList>
    </citation>
    <scope>NUCLEOTIDE SEQUENCE [LARGE SCALE GENOMIC DNA]</scope>
    <source>
        <strain evidence="2">CGMCC 4.7289</strain>
    </source>
</reference>
<accession>A0ABV8LRQ1</accession>
<dbReference type="PANTHER" id="PTHR47829:SF1">
    <property type="entry name" value="HAD FAMILY PHOSPHATASE"/>
    <property type="match status" value="1"/>
</dbReference>
<proteinExistence type="predicted"/>
<dbReference type="GO" id="GO:0016787">
    <property type="term" value="F:hydrolase activity"/>
    <property type="evidence" value="ECO:0007669"/>
    <property type="project" value="UniProtKB-KW"/>
</dbReference>
<dbReference type="RefSeq" id="WP_253760966.1">
    <property type="nucleotide sequence ID" value="NZ_JAMZDZ010000001.1"/>
</dbReference>
<dbReference type="NCBIfam" id="TIGR01549">
    <property type="entry name" value="HAD-SF-IA-v1"/>
    <property type="match status" value="1"/>
</dbReference>
<protein>
    <submittedName>
        <fullName evidence="1">HAD family hydrolase</fullName>
    </submittedName>
</protein>
<evidence type="ECO:0000313" key="2">
    <source>
        <dbReference type="Proteomes" id="UP001595816"/>
    </source>
</evidence>